<sequence>MKKKVFLMLGLIIVVALSGYWVSVYRSLKNPFDEMYYSETESINIVGLPTLSDVVGNQNHYDPVEQVFPILDYDQSLLKAKDDMMVFVVEPVELQFLFEREISDNVHLGIIYTYTVKQRKLSQRIYLSDQTEDENEKTYHGDDLLPQLSAYGKDLDWLQTTSQTVLEDDILGLWFKKGSHRYSLDNLGDLTITYDDVLSGSN</sequence>
<evidence type="ECO:0000313" key="1">
    <source>
        <dbReference type="EMBL" id="MBE6163823.1"/>
    </source>
</evidence>
<reference evidence="1" key="1">
    <citation type="submission" date="2019-04" db="EMBL/GenBank/DDBJ databases">
        <title>Evolution of Biomass-Degrading Anaerobic Consortia Revealed by Metagenomics.</title>
        <authorList>
            <person name="Peng X."/>
        </authorList>
    </citation>
    <scope>NUCLEOTIDE SEQUENCE</scope>
    <source>
        <strain evidence="1">SIG195</strain>
    </source>
</reference>
<dbReference type="InterPro" id="IPR048042">
    <property type="entry name" value="TipC-like"/>
</dbReference>
<name>A0A927XDR5_9STRE</name>
<accession>A0A927XDR5</accession>
<dbReference type="AlphaFoldDB" id="A0A927XDR5"/>
<dbReference type="NCBIfam" id="NF033863">
    <property type="entry name" value="immun_TipC_fam"/>
    <property type="match status" value="1"/>
</dbReference>
<evidence type="ECO:0000313" key="2">
    <source>
        <dbReference type="Proteomes" id="UP000700800"/>
    </source>
</evidence>
<dbReference type="Proteomes" id="UP000700800">
    <property type="component" value="Unassembled WGS sequence"/>
</dbReference>
<comment type="caution">
    <text evidence="1">The sequence shown here is derived from an EMBL/GenBank/DDBJ whole genome shotgun (WGS) entry which is preliminary data.</text>
</comment>
<gene>
    <name evidence="1" type="ORF">E7156_00625</name>
</gene>
<protein>
    <submittedName>
        <fullName evidence="1">Uncharacterized protein</fullName>
    </submittedName>
</protein>
<organism evidence="1 2">
    <name type="scientific">Streptococcus gallolyticus</name>
    <dbReference type="NCBI Taxonomy" id="315405"/>
    <lineage>
        <taxon>Bacteria</taxon>
        <taxon>Bacillati</taxon>
        <taxon>Bacillota</taxon>
        <taxon>Bacilli</taxon>
        <taxon>Lactobacillales</taxon>
        <taxon>Streptococcaceae</taxon>
        <taxon>Streptococcus</taxon>
    </lineage>
</organism>
<dbReference type="EMBL" id="SVAF01000001">
    <property type="protein sequence ID" value="MBE6163823.1"/>
    <property type="molecule type" value="Genomic_DNA"/>
</dbReference>
<proteinExistence type="predicted"/>